<evidence type="ECO:0000256" key="4">
    <source>
        <dbReference type="ARBA" id="ARBA00023002"/>
    </source>
</evidence>
<dbReference type="GO" id="GO:0004497">
    <property type="term" value="F:monooxygenase activity"/>
    <property type="evidence" value="ECO:0007669"/>
    <property type="project" value="UniProtKB-KW"/>
</dbReference>
<dbReference type="Gene3D" id="3.50.50.60">
    <property type="entry name" value="FAD/NAD(P)-binding domain"/>
    <property type="match status" value="2"/>
</dbReference>
<keyword evidence="5" id="KW-0503">Monooxygenase</keyword>
<keyword evidence="2" id="KW-0285">Flavoprotein</keyword>
<keyword evidence="4" id="KW-0560">Oxidoreductase</keyword>
<evidence type="ECO:0000313" key="6">
    <source>
        <dbReference type="Proteomes" id="UP001408356"/>
    </source>
</evidence>
<dbReference type="PANTHER" id="PTHR42877:SF7">
    <property type="entry name" value="FLAVIN-BINDING MONOOXYGENASE-RELATED"/>
    <property type="match status" value="1"/>
</dbReference>
<dbReference type="InterPro" id="IPR020946">
    <property type="entry name" value="Flavin_mOase-like"/>
</dbReference>
<dbReference type="PANTHER" id="PTHR42877">
    <property type="entry name" value="L-ORNITHINE N(5)-MONOOXYGENASE-RELATED"/>
    <property type="match status" value="1"/>
</dbReference>
<dbReference type="EMBL" id="JARVKF010000048">
    <property type="protein sequence ID" value="KAK9424059.1"/>
    <property type="molecule type" value="Genomic_DNA"/>
</dbReference>
<evidence type="ECO:0000256" key="3">
    <source>
        <dbReference type="ARBA" id="ARBA00022827"/>
    </source>
</evidence>
<organism evidence="5 6">
    <name type="scientific">Seiridium unicorne</name>
    <dbReference type="NCBI Taxonomy" id="138068"/>
    <lineage>
        <taxon>Eukaryota</taxon>
        <taxon>Fungi</taxon>
        <taxon>Dikarya</taxon>
        <taxon>Ascomycota</taxon>
        <taxon>Pezizomycotina</taxon>
        <taxon>Sordariomycetes</taxon>
        <taxon>Xylariomycetidae</taxon>
        <taxon>Amphisphaeriales</taxon>
        <taxon>Sporocadaceae</taxon>
        <taxon>Seiridium</taxon>
    </lineage>
</organism>
<keyword evidence="3" id="KW-0274">FAD</keyword>
<dbReference type="InterPro" id="IPR036188">
    <property type="entry name" value="FAD/NAD-bd_sf"/>
</dbReference>
<proteinExistence type="inferred from homology"/>
<gene>
    <name evidence="5" type="ORF">SUNI508_13810</name>
</gene>
<sequence length="588" mass="67071">MDSDQAPPTFTLKDEPIENHRRLRVRVIGAGYSGIYLGIRIAQRLRNVDLRIYERNAGVGGTWWVNRYPGCACDIPSHSYQYSFEPNPRWPSFYASQSEIHMYLDDVADKYGVKRFVMLEHKVEGCSWNSKTMKWCLRIRNLKNGGLIDDETDVLISASGNLSTPAWPDIPGLFTFRGQMMHSASWKEGFDFKNRSIGVIGNGSSAIQIVPVLQKIDKTRLSCFVRSGTWITNPFGDNTVRKLGLDPEKLEFSTRQKEEFANSPGKLYEFRKAIEQESNTIHAVSMRDHEMQRTIAESTRVAMRKRLASRPDIAEFLIPSFAIGCKRMTPGHGYLEALTQSNVDFITDRIVEVNSQGVLLQSGTQVNLDYLICATGFDTSGVPPFSIYGRNGVSLETRFKPYPEAYLSLAIDGFPNFFMVAGPNSSVGTGSFTMILETQGDYIVKCIRKLQKEDYTSMEVKKKRVSDWSEYCCSYFKTTVYTDYCKSWYKSQKGDGDRITGLWPGSTLHALEALRAPRWEDYHWESPSDDANKLRWLGNGWSITHTRCNDQGKYGGDPAWYLDLEFQHIPVPEKPEEDPRYKKRPFSH</sequence>
<dbReference type="InterPro" id="IPR051209">
    <property type="entry name" value="FAD-bind_Monooxygenase_sf"/>
</dbReference>
<reference evidence="5 6" key="1">
    <citation type="journal article" date="2024" name="J. Plant Pathol.">
        <title>Sequence and assembly of the genome of Seiridium unicorne, isolate CBS 538.82, causal agent of cypress canker disease.</title>
        <authorList>
            <person name="Scali E."/>
            <person name="Rocca G.D."/>
            <person name="Danti R."/>
            <person name="Garbelotto M."/>
            <person name="Barberini S."/>
            <person name="Baroncelli R."/>
            <person name="Emiliani G."/>
        </authorList>
    </citation>
    <scope>NUCLEOTIDE SEQUENCE [LARGE SCALE GENOMIC DNA]</scope>
    <source>
        <strain evidence="5 6">BM-138-508</strain>
    </source>
</reference>
<protein>
    <submittedName>
        <fullName evidence="5">Flavin-binding monooxygenase</fullName>
    </submittedName>
</protein>
<dbReference type="SUPFAM" id="SSF51905">
    <property type="entry name" value="FAD/NAD(P)-binding domain"/>
    <property type="match status" value="3"/>
</dbReference>
<evidence type="ECO:0000256" key="1">
    <source>
        <dbReference type="ARBA" id="ARBA00010139"/>
    </source>
</evidence>
<dbReference type="Pfam" id="PF00743">
    <property type="entry name" value="FMO-like"/>
    <property type="match status" value="1"/>
</dbReference>
<evidence type="ECO:0000313" key="5">
    <source>
        <dbReference type="EMBL" id="KAK9424059.1"/>
    </source>
</evidence>
<accession>A0ABR2VB23</accession>
<comment type="caution">
    <text evidence="5">The sequence shown here is derived from an EMBL/GenBank/DDBJ whole genome shotgun (WGS) entry which is preliminary data.</text>
</comment>
<keyword evidence="6" id="KW-1185">Reference proteome</keyword>
<name>A0ABR2VB23_9PEZI</name>
<evidence type="ECO:0000256" key="2">
    <source>
        <dbReference type="ARBA" id="ARBA00022630"/>
    </source>
</evidence>
<dbReference type="Proteomes" id="UP001408356">
    <property type="component" value="Unassembled WGS sequence"/>
</dbReference>
<comment type="similarity">
    <text evidence="1">Belongs to the FAD-binding monooxygenase family.</text>
</comment>